<keyword evidence="1" id="KW-0812">Transmembrane</keyword>
<evidence type="ECO:0000256" key="1">
    <source>
        <dbReference type="SAM" id="Phobius"/>
    </source>
</evidence>
<keyword evidence="3" id="KW-1185">Reference proteome</keyword>
<reference evidence="2 3" key="1">
    <citation type="submission" date="2022-06" db="EMBL/GenBank/DDBJ databases">
        <title>Paraconexibacter antarcticus.</title>
        <authorList>
            <person name="Kim C.S."/>
        </authorList>
    </citation>
    <scope>NUCLEOTIDE SEQUENCE [LARGE SCALE GENOMIC DNA]</scope>
    <source>
        <strain evidence="2 3">02-257</strain>
    </source>
</reference>
<sequence>MESQRLVLSLVLAFVIVFAGLTIAVIVKHGLDVLTVASVVILGMFGFGIVGALRNPPE</sequence>
<dbReference type="Proteomes" id="UP001056035">
    <property type="component" value="Chromosome"/>
</dbReference>
<accession>A0ABY5DVA3</accession>
<name>A0ABY5DVA3_9ACTN</name>
<organism evidence="2 3">
    <name type="scientific">Paraconexibacter antarcticus</name>
    <dbReference type="NCBI Taxonomy" id="2949664"/>
    <lineage>
        <taxon>Bacteria</taxon>
        <taxon>Bacillati</taxon>
        <taxon>Actinomycetota</taxon>
        <taxon>Thermoleophilia</taxon>
        <taxon>Solirubrobacterales</taxon>
        <taxon>Paraconexibacteraceae</taxon>
        <taxon>Paraconexibacter</taxon>
    </lineage>
</organism>
<proteinExistence type="predicted"/>
<feature type="transmembrane region" description="Helical" evidence="1">
    <location>
        <begin position="7"/>
        <end position="27"/>
    </location>
</feature>
<dbReference type="EMBL" id="CP098502">
    <property type="protein sequence ID" value="UTI64772.1"/>
    <property type="molecule type" value="Genomic_DNA"/>
</dbReference>
<evidence type="ECO:0000313" key="2">
    <source>
        <dbReference type="EMBL" id="UTI64772.1"/>
    </source>
</evidence>
<feature type="transmembrane region" description="Helical" evidence="1">
    <location>
        <begin position="33"/>
        <end position="53"/>
    </location>
</feature>
<keyword evidence="1" id="KW-1133">Transmembrane helix</keyword>
<protein>
    <submittedName>
        <fullName evidence="2">Uncharacterized protein</fullName>
    </submittedName>
</protein>
<keyword evidence="1" id="KW-0472">Membrane</keyword>
<evidence type="ECO:0000313" key="3">
    <source>
        <dbReference type="Proteomes" id="UP001056035"/>
    </source>
</evidence>
<gene>
    <name evidence="2" type="ORF">NBH00_00855</name>
</gene>
<dbReference type="RefSeq" id="WP_254571470.1">
    <property type="nucleotide sequence ID" value="NZ_CP098502.1"/>
</dbReference>